<feature type="transmembrane region" description="Helical" evidence="2">
    <location>
        <begin position="70"/>
        <end position="87"/>
    </location>
</feature>
<feature type="domain" description="Heparan-alpha-glucosaminide N-acetyltransferase catalytic" evidence="4">
    <location>
        <begin position="25"/>
        <end position="226"/>
    </location>
</feature>
<evidence type="ECO:0000313" key="5">
    <source>
        <dbReference type="EMBL" id="MFD0920602.1"/>
    </source>
</evidence>
<accession>A0ABW3FS92</accession>
<evidence type="ECO:0000256" key="1">
    <source>
        <dbReference type="SAM" id="MobiDB-lite"/>
    </source>
</evidence>
<feature type="transmembrane region" description="Helical" evidence="2">
    <location>
        <begin position="206"/>
        <end position="224"/>
    </location>
</feature>
<feature type="transmembrane region" description="Helical" evidence="2">
    <location>
        <begin position="31"/>
        <end position="50"/>
    </location>
</feature>
<dbReference type="EMBL" id="JBHTIW010000007">
    <property type="protein sequence ID" value="MFD0920602.1"/>
    <property type="molecule type" value="Genomic_DNA"/>
</dbReference>
<evidence type="ECO:0000256" key="2">
    <source>
        <dbReference type="SAM" id="Phobius"/>
    </source>
</evidence>
<dbReference type="Pfam" id="PF04235">
    <property type="entry name" value="DUF418"/>
    <property type="match status" value="1"/>
</dbReference>
<dbReference type="Proteomes" id="UP001597018">
    <property type="component" value="Unassembled WGS sequence"/>
</dbReference>
<feature type="domain" description="DUF418" evidence="3">
    <location>
        <begin position="303"/>
        <end position="408"/>
    </location>
</feature>
<dbReference type="Pfam" id="PF07786">
    <property type="entry name" value="HGSNAT_cat"/>
    <property type="match status" value="1"/>
</dbReference>
<feature type="transmembrane region" description="Helical" evidence="2">
    <location>
        <begin position="308"/>
        <end position="329"/>
    </location>
</feature>
<feature type="transmembrane region" description="Helical" evidence="2">
    <location>
        <begin position="231"/>
        <end position="252"/>
    </location>
</feature>
<dbReference type="PANTHER" id="PTHR30590">
    <property type="entry name" value="INNER MEMBRANE PROTEIN"/>
    <property type="match status" value="1"/>
</dbReference>
<keyword evidence="6" id="KW-1185">Reference proteome</keyword>
<protein>
    <submittedName>
        <fullName evidence="5">DUF418 domain-containing protein</fullName>
    </submittedName>
</protein>
<proteinExistence type="predicted"/>
<comment type="caution">
    <text evidence="5">The sequence shown here is derived from an EMBL/GenBank/DDBJ whole genome shotgun (WGS) entry which is preliminary data.</text>
</comment>
<evidence type="ECO:0000259" key="3">
    <source>
        <dbReference type="Pfam" id="PF04235"/>
    </source>
</evidence>
<gene>
    <name evidence="5" type="ORF">ACFQ16_12685</name>
</gene>
<sequence length="419" mass="43839">MIPPNENPTVVLPRPADEAPPRRSRLRGVDLARALAVFGMFVAHIGPNMINPHSGGAAKVLADLSEGHSSILFATLAGVSLALLTGGSRPHEGVALRRDRIRIAVRAALLFVLGMALTQLGAPIMVILSFYGVYFLLALPLLRLRPGALLATAAVWALVAPQLSFVLRQPMDADSGGGALSFSDLTSLSGAGTGLLNLLLTGTYPVLTWMPFVLTGLALGRCDLRSTAVRVRLFAGGVGLAVLGYGSSWLALNVFGGLRSLEPILNAMRPLAAQYGVAPLDLLTMHGFGTVPTSNAALLLLASAHTGTTFEIVGSTGCALAVLALCLVVGDRVRALLAPLAAVGSMALTVYVVQAVALKIIEDNARESLVQLPWLPLTGLVVGSLVLCGLWRPFLGRGPLEWLLHRTSTRTADALGSRL</sequence>
<dbReference type="InterPro" id="IPR012429">
    <property type="entry name" value="HGSNAT_cat"/>
</dbReference>
<feature type="transmembrane region" description="Helical" evidence="2">
    <location>
        <begin position="373"/>
        <end position="391"/>
    </location>
</feature>
<dbReference type="PANTHER" id="PTHR30590:SF3">
    <property type="entry name" value="HYPOTHETICAL MEMBRANE SPANNING PROTEIN"/>
    <property type="match status" value="1"/>
</dbReference>
<organism evidence="5 6">
    <name type="scientific">Saccharopolyspora rosea</name>
    <dbReference type="NCBI Taxonomy" id="524884"/>
    <lineage>
        <taxon>Bacteria</taxon>
        <taxon>Bacillati</taxon>
        <taxon>Actinomycetota</taxon>
        <taxon>Actinomycetes</taxon>
        <taxon>Pseudonocardiales</taxon>
        <taxon>Pseudonocardiaceae</taxon>
        <taxon>Saccharopolyspora</taxon>
    </lineage>
</organism>
<keyword evidence="2" id="KW-0812">Transmembrane</keyword>
<name>A0ABW3FS92_9PSEU</name>
<dbReference type="InterPro" id="IPR052529">
    <property type="entry name" value="Bact_Transport_Assoc"/>
</dbReference>
<evidence type="ECO:0000259" key="4">
    <source>
        <dbReference type="Pfam" id="PF07786"/>
    </source>
</evidence>
<evidence type="ECO:0000313" key="6">
    <source>
        <dbReference type="Proteomes" id="UP001597018"/>
    </source>
</evidence>
<feature type="transmembrane region" description="Helical" evidence="2">
    <location>
        <begin position="108"/>
        <end position="136"/>
    </location>
</feature>
<feature type="region of interest" description="Disordered" evidence="1">
    <location>
        <begin position="1"/>
        <end position="23"/>
    </location>
</feature>
<dbReference type="InterPro" id="IPR007349">
    <property type="entry name" value="DUF418"/>
</dbReference>
<feature type="transmembrane region" description="Helical" evidence="2">
    <location>
        <begin position="336"/>
        <end position="361"/>
    </location>
</feature>
<dbReference type="RefSeq" id="WP_263248243.1">
    <property type="nucleotide sequence ID" value="NZ_BAABLT010000005.1"/>
</dbReference>
<keyword evidence="2" id="KW-0472">Membrane</keyword>
<keyword evidence="2" id="KW-1133">Transmembrane helix</keyword>
<reference evidence="6" key="1">
    <citation type="journal article" date="2019" name="Int. J. Syst. Evol. Microbiol.">
        <title>The Global Catalogue of Microorganisms (GCM) 10K type strain sequencing project: providing services to taxonomists for standard genome sequencing and annotation.</title>
        <authorList>
            <consortium name="The Broad Institute Genomics Platform"/>
            <consortium name="The Broad Institute Genome Sequencing Center for Infectious Disease"/>
            <person name="Wu L."/>
            <person name="Ma J."/>
        </authorList>
    </citation>
    <scope>NUCLEOTIDE SEQUENCE [LARGE SCALE GENOMIC DNA]</scope>
    <source>
        <strain evidence="6">CCUG 56401</strain>
    </source>
</reference>